<dbReference type="Proteomes" id="UP001161391">
    <property type="component" value="Unassembled WGS sequence"/>
</dbReference>
<name>A0ABQ5VEA2_9PROT</name>
<dbReference type="RefSeq" id="WP_284392107.1">
    <property type="nucleotide sequence ID" value="NZ_BSNK01000002.1"/>
</dbReference>
<comment type="caution">
    <text evidence="1">The sequence shown here is derived from an EMBL/GenBank/DDBJ whole genome shotgun (WGS) entry which is preliminary data.</text>
</comment>
<gene>
    <name evidence="1" type="ORF">GCM10007853_28990</name>
</gene>
<reference evidence="1" key="2">
    <citation type="submission" date="2023-01" db="EMBL/GenBank/DDBJ databases">
        <title>Draft genome sequence of Algimonas ampicilliniresistens strain NBRC 108219.</title>
        <authorList>
            <person name="Sun Q."/>
            <person name="Mori K."/>
        </authorList>
    </citation>
    <scope>NUCLEOTIDE SEQUENCE</scope>
    <source>
        <strain evidence="1">NBRC 108219</strain>
    </source>
</reference>
<proteinExistence type="predicted"/>
<reference evidence="1" key="1">
    <citation type="journal article" date="2014" name="Int. J. Syst. Evol. Microbiol.">
        <title>Complete genome of a new Firmicutes species belonging to the dominant human colonic microbiota ('Ruminococcus bicirculans') reveals two chromosomes and a selective capacity to utilize plant glucans.</title>
        <authorList>
            <consortium name="NISC Comparative Sequencing Program"/>
            <person name="Wegmann U."/>
            <person name="Louis P."/>
            <person name="Goesmann A."/>
            <person name="Henrissat B."/>
            <person name="Duncan S.H."/>
            <person name="Flint H.J."/>
        </authorList>
    </citation>
    <scope>NUCLEOTIDE SEQUENCE</scope>
    <source>
        <strain evidence="1">NBRC 108219</strain>
    </source>
</reference>
<evidence type="ECO:0000313" key="1">
    <source>
        <dbReference type="EMBL" id="GLQ25025.1"/>
    </source>
</evidence>
<sequence>MTGKSKEEVAFEILSKLKGVGVWGENNRAEILDIYAECLEATSGNRSRQPH</sequence>
<accession>A0ABQ5VEA2</accession>
<protein>
    <submittedName>
        <fullName evidence="1">Uncharacterized protein</fullName>
    </submittedName>
</protein>
<dbReference type="EMBL" id="BSNK01000002">
    <property type="protein sequence ID" value="GLQ25025.1"/>
    <property type="molecule type" value="Genomic_DNA"/>
</dbReference>
<evidence type="ECO:0000313" key="2">
    <source>
        <dbReference type="Proteomes" id="UP001161391"/>
    </source>
</evidence>
<organism evidence="1 2">
    <name type="scientific">Algimonas ampicilliniresistens</name>
    <dbReference type="NCBI Taxonomy" id="1298735"/>
    <lineage>
        <taxon>Bacteria</taxon>
        <taxon>Pseudomonadati</taxon>
        <taxon>Pseudomonadota</taxon>
        <taxon>Alphaproteobacteria</taxon>
        <taxon>Maricaulales</taxon>
        <taxon>Robiginitomaculaceae</taxon>
        <taxon>Algimonas</taxon>
    </lineage>
</organism>
<keyword evidence="2" id="KW-1185">Reference proteome</keyword>